<evidence type="ECO:0000313" key="3">
    <source>
        <dbReference type="Proteomes" id="UP000824469"/>
    </source>
</evidence>
<dbReference type="EMBL" id="JAHRHJ020000006">
    <property type="protein sequence ID" value="KAH9313392.1"/>
    <property type="molecule type" value="Genomic_DNA"/>
</dbReference>
<dbReference type="InterPro" id="IPR013940">
    <property type="entry name" value="Spo22/ZIP4/TEX11"/>
</dbReference>
<evidence type="ECO:0000256" key="1">
    <source>
        <dbReference type="ARBA" id="ARBA00023254"/>
    </source>
</evidence>
<proteinExistence type="predicted"/>
<comment type="caution">
    <text evidence="2">The sequence shown here is derived from an EMBL/GenBank/DDBJ whole genome shotgun (WGS) entry which is preliminary data.</text>
</comment>
<reference evidence="2 3" key="1">
    <citation type="journal article" date="2021" name="Nat. Plants">
        <title>The Taxus genome provides insights into paclitaxel biosynthesis.</title>
        <authorList>
            <person name="Xiong X."/>
            <person name="Gou J."/>
            <person name="Liao Q."/>
            <person name="Li Y."/>
            <person name="Zhou Q."/>
            <person name="Bi G."/>
            <person name="Li C."/>
            <person name="Du R."/>
            <person name="Wang X."/>
            <person name="Sun T."/>
            <person name="Guo L."/>
            <person name="Liang H."/>
            <person name="Lu P."/>
            <person name="Wu Y."/>
            <person name="Zhang Z."/>
            <person name="Ro D.K."/>
            <person name="Shang Y."/>
            <person name="Huang S."/>
            <person name="Yan J."/>
        </authorList>
    </citation>
    <scope>NUCLEOTIDE SEQUENCE [LARGE SCALE GENOMIC DNA]</scope>
    <source>
        <strain evidence="2">Ta-2019</strain>
    </source>
</reference>
<keyword evidence="3" id="KW-1185">Reference proteome</keyword>
<dbReference type="Proteomes" id="UP000824469">
    <property type="component" value="Unassembled WGS sequence"/>
</dbReference>
<name>A0AA38FZS5_TAXCH</name>
<organism evidence="2 3">
    <name type="scientific">Taxus chinensis</name>
    <name type="common">Chinese yew</name>
    <name type="synonym">Taxus wallichiana var. chinensis</name>
    <dbReference type="NCBI Taxonomy" id="29808"/>
    <lineage>
        <taxon>Eukaryota</taxon>
        <taxon>Viridiplantae</taxon>
        <taxon>Streptophyta</taxon>
        <taxon>Embryophyta</taxon>
        <taxon>Tracheophyta</taxon>
        <taxon>Spermatophyta</taxon>
        <taxon>Pinopsida</taxon>
        <taxon>Pinidae</taxon>
        <taxon>Conifers II</taxon>
        <taxon>Cupressales</taxon>
        <taxon>Taxaceae</taxon>
        <taxon>Taxus</taxon>
    </lineage>
</organism>
<evidence type="ECO:0000313" key="2">
    <source>
        <dbReference type="EMBL" id="KAH9313392.1"/>
    </source>
</evidence>
<dbReference type="PANTHER" id="PTHR40375">
    <property type="entry name" value="SPORULATION-SPECIFIC PROTEIN 22"/>
    <property type="match status" value="1"/>
</dbReference>
<dbReference type="PANTHER" id="PTHR40375:SF2">
    <property type="entry name" value="SPORULATION-SPECIFIC PROTEIN 22"/>
    <property type="match status" value="1"/>
</dbReference>
<dbReference type="GO" id="GO:0051321">
    <property type="term" value="P:meiotic cell cycle"/>
    <property type="evidence" value="ECO:0007669"/>
    <property type="project" value="UniProtKB-KW"/>
</dbReference>
<accession>A0AA38FZS5</accession>
<protein>
    <submittedName>
        <fullName evidence="2">Uncharacterized protein</fullName>
    </submittedName>
</protein>
<keyword evidence="1" id="KW-0469">Meiosis</keyword>
<dbReference type="AlphaFoldDB" id="A0AA38FZS5"/>
<gene>
    <name evidence="2" type="ORF">KI387_044026</name>
</gene>
<sequence>MHLPDVNHAIRALLQEEQKLQIWRLSYHMWNTCVDLANSMPVSQQFDEEHAKLRHLASDLLLVARNIQGIPSAQLKTATFFHRTAGQNCVGIDAGNADVHVARQGQGVLVRDCRSHLELAEQYFCYGKSLLAKSEEGGAKQTDFLKFLNQAFEICSEALFKCTCKPEERVLLSNLKLKTLRYLAAAHLQVENFESVLKCVTVLAEESDHLTTPFLALKVYIGLGMREAAERELNALLLHNAAPLDIYFPQLKFLFNLAVALWRQPARHFSDFLLVSRPFLFTPAMPVRGSKTRIML</sequence>
<dbReference type="GO" id="GO:0090173">
    <property type="term" value="P:regulation of synaptonemal complex assembly"/>
    <property type="evidence" value="ECO:0007669"/>
    <property type="project" value="InterPro"/>
</dbReference>
<dbReference type="InterPro" id="IPR039057">
    <property type="entry name" value="Spo22/ZIP4"/>
</dbReference>
<dbReference type="Pfam" id="PF08631">
    <property type="entry name" value="SPO22"/>
    <property type="match status" value="1"/>
</dbReference>